<feature type="compositionally biased region" description="Basic and acidic residues" evidence="4">
    <location>
        <begin position="529"/>
        <end position="539"/>
    </location>
</feature>
<comment type="caution">
    <text evidence="6">The sequence shown here is derived from an EMBL/GenBank/DDBJ whole genome shotgun (WGS) entry which is preliminary data.</text>
</comment>
<protein>
    <submittedName>
        <fullName evidence="6">Transcription factor kayak, isoforms A/B/F</fullName>
    </submittedName>
</protein>
<evidence type="ECO:0000313" key="6">
    <source>
        <dbReference type="EMBL" id="EUB61621.1"/>
    </source>
</evidence>
<evidence type="ECO:0000256" key="2">
    <source>
        <dbReference type="ARBA" id="ARBA00023125"/>
    </source>
</evidence>
<feature type="compositionally biased region" description="Basic residues" evidence="4">
    <location>
        <begin position="319"/>
        <end position="339"/>
    </location>
</feature>
<feature type="compositionally biased region" description="Polar residues" evidence="4">
    <location>
        <begin position="1"/>
        <end position="16"/>
    </location>
</feature>
<feature type="region of interest" description="Disordered" evidence="4">
    <location>
        <begin position="139"/>
        <end position="161"/>
    </location>
</feature>
<accession>W6UKC3</accession>
<dbReference type="CDD" id="cd14686">
    <property type="entry name" value="bZIP"/>
    <property type="match status" value="1"/>
</dbReference>
<dbReference type="SMART" id="SM00338">
    <property type="entry name" value="BRLZ"/>
    <property type="match status" value="1"/>
</dbReference>
<gene>
    <name evidence="6" type="ORF">EGR_03435</name>
</gene>
<dbReference type="GO" id="GO:0005634">
    <property type="term" value="C:nucleus"/>
    <property type="evidence" value="ECO:0007669"/>
    <property type="project" value="TreeGrafter"/>
</dbReference>
<evidence type="ECO:0000256" key="4">
    <source>
        <dbReference type="SAM" id="MobiDB-lite"/>
    </source>
</evidence>
<evidence type="ECO:0000313" key="7">
    <source>
        <dbReference type="Proteomes" id="UP000019149"/>
    </source>
</evidence>
<dbReference type="GO" id="GO:0000978">
    <property type="term" value="F:RNA polymerase II cis-regulatory region sequence-specific DNA binding"/>
    <property type="evidence" value="ECO:0007669"/>
    <property type="project" value="TreeGrafter"/>
</dbReference>
<keyword evidence="3" id="KW-0804">Transcription</keyword>
<organism evidence="6 7">
    <name type="scientific">Echinococcus granulosus</name>
    <name type="common">Hydatid tapeworm</name>
    <dbReference type="NCBI Taxonomy" id="6210"/>
    <lineage>
        <taxon>Eukaryota</taxon>
        <taxon>Metazoa</taxon>
        <taxon>Spiralia</taxon>
        <taxon>Lophotrochozoa</taxon>
        <taxon>Platyhelminthes</taxon>
        <taxon>Cestoda</taxon>
        <taxon>Eucestoda</taxon>
        <taxon>Cyclophyllidea</taxon>
        <taxon>Taeniidae</taxon>
        <taxon>Echinococcus</taxon>
        <taxon>Echinococcus granulosus group</taxon>
    </lineage>
</organism>
<dbReference type="GO" id="GO:0000981">
    <property type="term" value="F:DNA-binding transcription factor activity, RNA polymerase II-specific"/>
    <property type="evidence" value="ECO:0007669"/>
    <property type="project" value="TreeGrafter"/>
</dbReference>
<dbReference type="AlphaFoldDB" id="W6UKC3"/>
<dbReference type="CTD" id="36339150"/>
<proteinExistence type="predicted"/>
<feature type="region of interest" description="Disordered" evidence="4">
    <location>
        <begin position="231"/>
        <end position="341"/>
    </location>
</feature>
<reference evidence="6 7" key="1">
    <citation type="journal article" date="2013" name="Nat. Genet.">
        <title>The genome of the hydatid tapeworm Echinococcus granulosus.</title>
        <authorList>
            <person name="Zheng H."/>
            <person name="Zhang W."/>
            <person name="Zhang L."/>
            <person name="Zhang Z."/>
            <person name="Li J."/>
            <person name="Lu G."/>
            <person name="Zhu Y."/>
            <person name="Wang Y."/>
            <person name="Huang Y."/>
            <person name="Liu J."/>
            <person name="Kang H."/>
            <person name="Chen J."/>
            <person name="Wang L."/>
            <person name="Chen A."/>
            <person name="Yu S."/>
            <person name="Gao Z."/>
            <person name="Jin L."/>
            <person name="Gu W."/>
            <person name="Wang Z."/>
            <person name="Zhao L."/>
            <person name="Shi B."/>
            <person name="Wen H."/>
            <person name="Lin R."/>
            <person name="Jones M.K."/>
            <person name="Brejova B."/>
            <person name="Vinar T."/>
            <person name="Zhao G."/>
            <person name="McManus D.P."/>
            <person name="Chen Z."/>
            <person name="Zhou Y."/>
            <person name="Wang S."/>
        </authorList>
    </citation>
    <scope>NUCLEOTIDE SEQUENCE [LARGE SCALE GENOMIC DNA]</scope>
</reference>
<dbReference type="PROSITE" id="PS50217">
    <property type="entry name" value="BZIP"/>
    <property type="match status" value="1"/>
</dbReference>
<dbReference type="STRING" id="6210.W6UKC3"/>
<keyword evidence="2" id="KW-0238">DNA-binding</keyword>
<feature type="compositionally biased region" description="Low complexity" evidence="4">
    <location>
        <begin position="99"/>
        <end position="122"/>
    </location>
</feature>
<dbReference type="OMA" id="MKSEPRT"/>
<keyword evidence="7" id="KW-1185">Reference proteome</keyword>
<feature type="compositionally biased region" description="Low complexity" evidence="4">
    <location>
        <begin position="253"/>
        <end position="287"/>
    </location>
</feature>
<evidence type="ECO:0000256" key="1">
    <source>
        <dbReference type="ARBA" id="ARBA00023015"/>
    </source>
</evidence>
<dbReference type="Proteomes" id="UP000019149">
    <property type="component" value="Unassembled WGS sequence"/>
</dbReference>
<feature type="region of interest" description="Disordered" evidence="4">
    <location>
        <begin position="79"/>
        <end position="122"/>
    </location>
</feature>
<feature type="domain" description="BZIP" evidence="5">
    <location>
        <begin position="316"/>
        <end position="363"/>
    </location>
</feature>
<feature type="region of interest" description="Disordered" evidence="4">
    <location>
        <begin position="528"/>
        <end position="562"/>
    </location>
</feature>
<dbReference type="PANTHER" id="PTHR23351">
    <property type="entry name" value="FOS TRANSCRIPTION FACTOR-RELATED"/>
    <property type="match status" value="1"/>
</dbReference>
<dbReference type="PANTHER" id="PTHR23351:SF24">
    <property type="entry name" value="ACTIVATING TRANSCRIPTION FACTOR 3-RELATED"/>
    <property type="match status" value="1"/>
</dbReference>
<feature type="region of interest" description="Disordered" evidence="4">
    <location>
        <begin position="1"/>
        <end position="67"/>
    </location>
</feature>
<feature type="compositionally biased region" description="Low complexity" evidence="4">
    <location>
        <begin position="490"/>
        <end position="500"/>
    </location>
</feature>
<evidence type="ECO:0000259" key="5">
    <source>
        <dbReference type="PROSITE" id="PS50217"/>
    </source>
</evidence>
<dbReference type="OrthoDB" id="6240539at2759"/>
<dbReference type="RefSeq" id="XP_024352817.1">
    <property type="nucleotide sequence ID" value="XM_024492684.1"/>
</dbReference>
<name>W6UKC3_ECHGR</name>
<dbReference type="InterPro" id="IPR000837">
    <property type="entry name" value="AP-1"/>
</dbReference>
<dbReference type="PRINTS" id="PR00042">
    <property type="entry name" value="LEUZIPPRFOS"/>
</dbReference>
<dbReference type="SUPFAM" id="SSF57959">
    <property type="entry name" value="Leucine zipper domain"/>
    <property type="match status" value="1"/>
</dbReference>
<keyword evidence="1" id="KW-0805">Transcription regulation</keyword>
<dbReference type="PROSITE" id="PS00036">
    <property type="entry name" value="BZIP_BASIC"/>
    <property type="match status" value="1"/>
</dbReference>
<sequence length="617" mass="66691">MSSVANNHGPFGQQSLIPPEKPSPSSAIPMTFYKRDSGGATNPDCYPMDASSMRPRQPGYTGWSPLPNISSPQWTEVSCESTTPHVGSLPAAHSLLSHPPKSSVPTTSTTVMTNQNGKTFTAPTSTATTVAAYPRYEEQHQHFSPTYPLKRGSSYSGPRPTYLDNSAASAMPHMEYADGQGDLYHAKSNPAFQPLSSDLQYNAYRYGNTRDEKTQLSVNGLAVRAAKMPGRFQPSDSMAISPPASLASSDGETTASSSATRGASSLPSTGTVPTTTTAVVAAASVVSQPKRPRKPAPTLATGRRNLKSEPVDPDEADRRMKRRERNRKSAQKCRERKLHRTQELQAQVESLNMETTRLLREVEVWRDYCRKCVALLHQHCPGVSIPVLNCVVENPESYLPPAPANSVTAMDAEPLSFCDVVEQPDVSFYNKTPRSEGYGGLGSTNNNIITTSVAAAAAAVSNAGPWNGRAFTQVTPQLPPLSQFVPIPSQMSTASSSGTSVPMKSEPRTGNFWKGDETIEPFLAGVNHGGRDSEWKTENDTDSSSGCGVLPRLNTPNTNEADKTTFPMFLPTLQPMNLQFPLTIRQCTTRRRFSTLFYFEYLPATGAAATTAVADAD</sequence>
<dbReference type="Gene3D" id="1.20.5.170">
    <property type="match status" value="1"/>
</dbReference>
<dbReference type="Pfam" id="PF00170">
    <property type="entry name" value="bZIP_1"/>
    <property type="match status" value="1"/>
</dbReference>
<feature type="region of interest" description="Disordered" evidence="4">
    <location>
        <begin position="490"/>
        <end position="512"/>
    </location>
</feature>
<dbReference type="GeneID" id="36339150"/>
<dbReference type="InterPro" id="IPR046347">
    <property type="entry name" value="bZIP_sf"/>
</dbReference>
<dbReference type="EMBL" id="APAU02000018">
    <property type="protein sequence ID" value="EUB61621.1"/>
    <property type="molecule type" value="Genomic_DNA"/>
</dbReference>
<dbReference type="KEGG" id="egl:EGR_03435"/>
<dbReference type="InterPro" id="IPR004827">
    <property type="entry name" value="bZIP"/>
</dbReference>
<evidence type="ECO:0000256" key="3">
    <source>
        <dbReference type="ARBA" id="ARBA00023163"/>
    </source>
</evidence>